<dbReference type="STRING" id="1631249.BQ8794_70494"/>
<feature type="domain" description="UvrD-like helicase C-terminal" evidence="3">
    <location>
        <begin position="351"/>
        <end position="399"/>
    </location>
</feature>
<accession>A0A1R3VJU6</accession>
<dbReference type="GO" id="GO:0003678">
    <property type="term" value="F:DNA helicase activity"/>
    <property type="evidence" value="ECO:0007669"/>
    <property type="project" value="UniProtKB-ARBA"/>
</dbReference>
<gene>
    <name evidence="4" type="ORF">BQ8794_70494</name>
</gene>
<dbReference type="Pfam" id="PF13538">
    <property type="entry name" value="UvrD_C_2"/>
    <property type="match status" value="1"/>
</dbReference>
<protein>
    <submittedName>
        <fullName evidence="4">ATP-binding protein</fullName>
    </submittedName>
</protein>
<evidence type="ECO:0000256" key="2">
    <source>
        <dbReference type="ARBA" id="ARBA00022840"/>
    </source>
</evidence>
<dbReference type="InterPro" id="IPR027417">
    <property type="entry name" value="P-loop_NTPase"/>
</dbReference>
<sequence length="400" mass="44668">MAAVQAAADERGGLVFPSRIRSLALMEFSPQQDDALKAVATWLKTGKPQLFRLFGYAGTGKTTLARYFAEHVDGQVQFAAFTGKAAQVLRSKGAVNARTIHSLIYRPKGEESVADEVTGKTSMSPTFSLNRQSPISRAKLVVIDECSMVDEQLGRDLKSFGTPILVLGDPGQLPPISGGGFFTEHEPDILLTEIHRQARDNPIIRLALDVREGREFMRGDYGAAQVIGKEDVTQELVLKADQVLVGTNRTRRRYNQRLRELKGFNADYPQAGDKLVCLRNDPAKGLLNGSLWKVMTSSRETVKPGINLLVSPEEDDPDRGVAKIKLLKAAFEDPDADIPWQQKKRFDDFDYGYALTVHKAQGSQWNEIVLFDESWAFKETRQRWLYTAITRAAERLTIVR</sequence>
<proteinExistence type="predicted"/>
<dbReference type="Proteomes" id="UP000188388">
    <property type="component" value="Unassembled WGS sequence"/>
</dbReference>
<dbReference type="PANTHER" id="PTHR43788:SF6">
    <property type="entry name" value="DNA HELICASE B"/>
    <property type="match status" value="1"/>
</dbReference>
<dbReference type="SUPFAM" id="SSF52540">
    <property type="entry name" value="P-loop containing nucleoside triphosphate hydrolases"/>
    <property type="match status" value="2"/>
</dbReference>
<dbReference type="InterPro" id="IPR050534">
    <property type="entry name" value="Coronavir_polyprotein_1ab"/>
</dbReference>
<dbReference type="EMBL" id="FTPD01000067">
    <property type="protein sequence ID" value="SIT59564.1"/>
    <property type="molecule type" value="Genomic_DNA"/>
</dbReference>
<keyword evidence="2 4" id="KW-0067">ATP-binding</keyword>
<dbReference type="AlphaFoldDB" id="A0A1R3VJU6"/>
<evidence type="ECO:0000259" key="3">
    <source>
        <dbReference type="Pfam" id="PF13538"/>
    </source>
</evidence>
<keyword evidence="1" id="KW-0547">Nucleotide-binding</keyword>
<evidence type="ECO:0000256" key="1">
    <source>
        <dbReference type="ARBA" id="ARBA00022741"/>
    </source>
</evidence>
<dbReference type="PANTHER" id="PTHR43788">
    <property type="entry name" value="DNA2/NAM7 HELICASE FAMILY MEMBER"/>
    <property type="match status" value="1"/>
</dbReference>
<organism evidence="4 5">
    <name type="scientific">Mesorhizobium prunaredense</name>
    <dbReference type="NCBI Taxonomy" id="1631249"/>
    <lineage>
        <taxon>Bacteria</taxon>
        <taxon>Pseudomonadati</taxon>
        <taxon>Pseudomonadota</taxon>
        <taxon>Alphaproteobacteria</taxon>
        <taxon>Hyphomicrobiales</taxon>
        <taxon>Phyllobacteriaceae</taxon>
        <taxon>Mesorhizobium</taxon>
    </lineage>
</organism>
<dbReference type="Gene3D" id="3.40.50.300">
    <property type="entry name" value="P-loop containing nucleotide triphosphate hydrolases"/>
    <property type="match status" value="2"/>
</dbReference>
<name>A0A1R3VJU6_9HYPH</name>
<reference evidence="5" key="1">
    <citation type="submission" date="2017-01" db="EMBL/GenBank/DDBJ databases">
        <authorList>
            <person name="Brunel B."/>
        </authorList>
    </citation>
    <scope>NUCLEOTIDE SEQUENCE [LARGE SCALE GENOMIC DNA]</scope>
</reference>
<dbReference type="GO" id="GO:0005524">
    <property type="term" value="F:ATP binding"/>
    <property type="evidence" value="ECO:0007669"/>
    <property type="project" value="UniProtKB-KW"/>
</dbReference>
<evidence type="ECO:0000313" key="4">
    <source>
        <dbReference type="EMBL" id="SIT59564.1"/>
    </source>
</evidence>
<dbReference type="InterPro" id="IPR027785">
    <property type="entry name" value="UvrD-like_helicase_C"/>
</dbReference>
<keyword evidence="5" id="KW-1185">Reference proteome</keyword>
<evidence type="ECO:0000313" key="5">
    <source>
        <dbReference type="Proteomes" id="UP000188388"/>
    </source>
</evidence>
<dbReference type="CDD" id="cd18809">
    <property type="entry name" value="SF1_C_RecD"/>
    <property type="match status" value="1"/>
</dbReference>
<dbReference type="Pfam" id="PF13604">
    <property type="entry name" value="AAA_30"/>
    <property type="match status" value="1"/>
</dbReference>